<feature type="transmembrane region" description="Helical" evidence="13">
    <location>
        <begin position="474"/>
        <end position="499"/>
    </location>
</feature>
<feature type="region of interest" description="Disordered" evidence="12">
    <location>
        <begin position="592"/>
        <end position="620"/>
    </location>
</feature>
<protein>
    <recommendedName>
        <fullName evidence="19">Calcitonin receptor</fullName>
    </recommendedName>
</protein>
<feature type="coiled-coil region" evidence="11">
    <location>
        <begin position="150"/>
        <end position="202"/>
    </location>
</feature>
<feature type="domain" description="G-protein coupled receptors family 2 profile 2" evidence="16">
    <location>
        <begin position="321"/>
        <end position="572"/>
    </location>
</feature>
<evidence type="ECO:0000256" key="2">
    <source>
        <dbReference type="ARBA" id="ARBA00005314"/>
    </source>
</evidence>
<evidence type="ECO:0000256" key="3">
    <source>
        <dbReference type="ARBA" id="ARBA00022475"/>
    </source>
</evidence>
<dbReference type="InterPro" id="IPR036445">
    <property type="entry name" value="GPCR_2_extracell_dom_sf"/>
</dbReference>
<dbReference type="PANTHER" id="PTHR45620">
    <property type="entry name" value="PDF RECEPTOR-LIKE PROTEIN-RELATED"/>
    <property type="match status" value="1"/>
</dbReference>
<dbReference type="PROSITE" id="PS50261">
    <property type="entry name" value="G_PROTEIN_RECEP_F2_4"/>
    <property type="match status" value="1"/>
</dbReference>
<dbReference type="EMBL" id="JARAKH010000002">
    <property type="protein sequence ID" value="KAK8406217.1"/>
    <property type="molecule type" value="Genomic_DNA"/>
</dbReference>
<dbReference type="InterPro" id="IPR001879">
    <property type="entry name" value="GPCR_2_extracellular_dom"/>
</dbReference>
<evidence type="ECO:0000256" key="7">
    <source>
        <dbReference type="ARBA" id="ARBA00023136"/>
    </source>
</evidence>
<keyword evidence="10" id="KW-0807">Transducer</keyword>
<comment type="subcellular location">
    <subcellularLocation>
        <location evidence="1">Cell membrane</location>
        <topology evidence="1">Multi-pass membrane protein</topology>
    </subcellularLocation>
</comment>
<dbReference type="SMART" id="SM00008">
    <property type="entry name" value="HormR"/>
    <property type="match status" value="1"/>
</dbReference>
<evidence type="ECO:0000256" key="14">
    <source>
        <dbReference type="SAM" id="SignalP"/>
    </source>
</evidence>
<dbReference type="Proteomes" id="UP001487740">
    <property type="component" value="Unassembled WGS sequence"/>
</dbReference>
<feature type="region of interest" description="Disordered" evidence="12">
    <location>
        <begin position="639"/>
        <end position="679"/>
    </location>
</feature>
<gene>
    <name evidence="17" type="ORF">O3P69_007140</name>
</gene>
<dbReference type="Pfam" id="PF00002">
    <property type="entry name" value="7tm_2"/>
    <property type="match status" value="1"/>
</dbReference>
<keyword evidence="5 13" id="KW-1133">Transmembrane helix</keyword>
<dbReference type="SUPFAM" id="SSF111418">
    <property type="entry name" value="Hormone receptor domain"/>
    <property type="match status" value="1"/>
</dbReference>
<keyword evidence="18" id="KW-1185">Reference proteome</keyword>
<keyword evidence="8" id="KW-0675">Receptor</keyword>
<keyword evidence="3" id="KW-1003">Cell membrane</keyword>
<evidence type="ECO:0000256" key="1">
    <source>
        <dbReference type="ARBA" id="ARBA00004651"/>
    </source>
</evidence>
<evidence type="ECO:0000256" key="4">
    <source>
        <dbReference type="ARBA" id="ARBA00022692"/>
    </source>
</evidence>
<dbReference type="InterPro" id="IPR000832">
    <property type="entry name" value="GPCR_2_secretin-like"/>
</dbReference>
<comment type="caution">
    <text evidence="17">The sequence shown here is derived from an EMBL/GenBank/DDBJ whole genome shotgun (WGS) entry which is preliminary data.</text>
</comment>
<keyword evidence="14" id="KW-0732">Signal</keyword>
<feature type="chain" id="PRO_5043642924" description="Calcitonin receptor" evidence="14">
    <location>
        <begin position="20"/>
        <end position="733"/>
    </location>
</feature>
<dbReference type="CDD" id="cd15041">
    <property type="entry name" value="7tmB1_hormone_R"/>
    <property type="match status" value="1"/>
</dbReference>
<dbReference type="PRINTS" id="PR00249">
    <property type="entry name" value="GPCRSECRETIN"/>
</dbReference>
<dbReference type="GO" id="GO:0007188">
    <property type="term" value="P:adenylate cyclase-modulating G protein-coupled receptor signaling pathway"/>
    <property type="evidence" value="ECO:0007669"/>
    <property type="project" value="TreeGrafter"/>
</dbReference>
<accession>A0AAW0V6G0</accession>
<evidence type="ECO:0000313" key="17">
    <source>
        <dbReference type="EMBL" id="KAK8406217.1"/>
    </source>
</evidence>
<evidence type="ECO:0000256" key="9">
    <source>
        <dbReference type="ARBA" id="ARBA00023180"/>
    </source>
</evidence>
<dbReference type="InterPro" id="IPR017983">
    <property type="entry name" value="GPCR_2_secretin-like_CS"/>
</dbReference>
<feature type="region of interest" description="Disordered" evidence="12">
    <location>
        <begin position="693"/>
        <end position="724"/>
    </location>
</feature>
<feature type="transmembrane region" description="Helical" evidence="13">
    <location>
        <begin position="432"/>
        <end position="452"/>
    </location>
</feature>
<feature type="domain" description="G-protein coupled receptors family 2 profile 1" evidence="15">
    <location>
        <begin position="222"/>
        <end position="316"/>
    </location>
</feature>
<evidence type="ECO:0000256" key="6">
    <source>
        <dbReference type="ARBA" id="ARBA00023040"/>
    </source>
</evidence>
<dbReference type="GO" id="GO:0005886">
    <property type="term" value="C:plasma membrane"/>
    <property type="evidence" value="ECO:0007669"/>
    <property type="project" value="UniProtKB-SubCell"/>
</dbReference>
<feature type="region of interest" description="Disordered" evidence="12">
    <location>
        <begin position="98"/>
        <end position="117"/>
    </location>
</feature>
<dbReference type="Gene3D" id="4.10.1240.10">
    <property type="entry name" value="GPCR, family 2, extracellular hormone receptor domain"/>
    <property type="match status" value="1"/>
</dbReference>
<evidence type="ECO:0000259" key="15">
    <source>
        <dbReference type="PROSITE" id="PS50227"/>
    </source>
</evidence>
<dbReference type="GO" id="GO:0008528">
    <property type="term" value="F:G protein-coupled peptide receptor activity"/>
    <property type="evidence" value="ECO:0007669"/>
    <property type="project" value="TreeGrafter"/>
</dbReference>
<dbReference type="SUPFAM" id="SSF81321">
    <property type="entry name" value="Family A G protein-coupled receptor-like"/>
    <property type="match status" value="1"/>
</dbReference>
<feature type="transmembrane region" description="Helical" evidence="13">
    <location>
        <begin position="358"/>
        <end position="377"/>
    </location>
</feature>
<evidence type="ECO:0000256" key="5">
    <source>
        <dbReference type="ARBA" id="ARBA00022989"/>
    </source>
</evidence>
<feature type="transmembrane region" description="Helical" evidence="13">
    <location>
        <begin position="407"/>
        <end position="425"/>
    </location>
</feature>
<dbReference type="InterPro" id="IPR017981">
    <property type="entry name" value="GPCR_2-like_7TM"/>
</dbReference>
<evidence type="ECO:0000256" key="8">
    <source>
        <dbReference type="ARBA" id="ARBA00023170"/>
    </source>
</evidence>
<feature type="compositionally biased region" description="Polar residues" evidence="12">
    <location>
        <begin position="650"/>
        <end position="661"/>
    </location>
</feature>
<feature type="transmembrane region" description="Helical" evidence="13">
    <location>
        <begin position="519"/>
        <end position="539"/>
    </location>
</feature>
<dbReference type="PROSITE" id="PS50227">
    <property type="entry name" value="G_PROTEIN_RECEP_F2_3"/>
    <property type="match status" value="1"/>
</dbReference>
<keyword evidence="4 13" id="KW-0812">Transmembrane</keyword>
<keyword evidence="11" id="KW-0175">Coiled coil</keyword>
<sequence>MRNRRVLLMLVTLLWLSRATISTSWERGLMLKDAGPVSSLSMPCTPTPCRIHVPNWMKEKEVLVDDEEEEEFEEEELNETWKEFAPWKTFKEDFQLEGKEGKAKGGKEKEVKKKEEGEEGKEMVEIMKNKVKRTGKDDIELKHYKTKIKKKKAFQEGKEKEEEEEEEEDNVELIFHHYEDYLQDFAAEEEEEEKEVERAQVSSSALLESFRGEEGRAKWKKCCKEAVSCCTWMLSAPWPTGFCPNTWDTWQCWPASSPGTVARRPCPSYVYFDKKPACTKKATKSCEVDGKWMRRLLPGGEAGPEWSNYTTCSVHESIHRRLHVHIGAYTLSVFALLPALCIFFCYKQLRVPRITLHKHLFLSLLLNAAGVIAQRLLQLHYSQWIEKSPLWCVALTLINRYTSLTCYMWYFCEGLYLHTLLVSAFTEQRSLLMFYLTGWGLPAVVMVVYGGLRSLLQLGDERCWMLPAEGGLDWLINLPPLLAILANIVFLFNIIRILVSKVRAGRGSEPSQYRKAVRATLMVVPLFGLQYVVTLYRLQELGCDWPHVYQLANNIIEGSTGWLVAVIFCYTNGEVLSLLGRSIQRRRTLHKLGRRGGAEGQTTPAPAPPDAKGLPPTALAPEGVGALLGRSWGRYRERRASLPSARQAPRSRSFSTAQTSLLEPPPYSRHPGGASGSAGRIVFTRGASRGERVSISLNAPLPGRPSTPPLLTEAPSSAERDEGVVLPLLPPAL</sequence>
<dbReference type="Gene3D" id="1.20.1070.10">
    <property type="entry name" value="Rhodopsin 7-helix transmembrane proteins"/>
    <property type="match status" value="1"/>
</dbReference>
<evidence type="ECO:0000256" key="12">
    <source>
        <dbReference type="SAM" id="MobiDB-lite"/>
    </source>
</evidence>
<dbReference type="Pfam" id="PF02793">
    <property type="entry name" value="HRM"/>
    <property type="match status" value="1"/>
</dbReference>
<proteinExistence type="inferred from homology"/>
<keyword evidence="7 13" id="KW-0472">Membrane</keyword>
<feature type="transmembrane region" description="Helical" evidence="13">
    <location>
        <begin position="559"/>
        <end position="579"/>
    </location>
</feature>
<organism evidence="17 18">
    <name type="scientific">Scylla paramamosain</name>
    <name type="common">Mud crab</name>
    <dbReference type="NCBI Taxonomy" id="85552"/>
    <lineage>
        <taxon>Eukaryota</taxon>
        <taxon>Metazoa</taxon>
        <taxon>Ecdysozoa</taxon>
        <taxon>Arthropoda</taxon>
        <taxon>Crustacea</taxon>
        <taxon>Multicrustacea</taxon>
        <taxon>Malacostraca</taxon>
        <taxon>Eumalacostraca</taxon>
        <taxon>Eucarida</taxon>
        <taxon>Decapoda</taxon>
        <taxon>Pleocyemata</taxon>
        <taxon>Brachyura</taxon>
        <taxon>Eubrachyura</taxon>
        <taxon>Portunoidea</taxon>
        <taxon>Portunidae</taxon>
        <taxon>Portuninae</taxon>
        <taxon>Scylla</taxon>
    </lineage>
</organism>
<reference evidence="17 18" key="1">
    <citation type="submission" date="2023-03" db="EMBL/GenBank/DDBJ databases">
        <title>High-quality genome of Scylla paramamosain provides insights in environmental adaptation.</title>
        <authorList>
            <person name="Zhang L."/>
        </authorList>
    </citation>
    <scope>NUCLEOTIDE SEQUENCE [LARGE SCALE GENOMIC DNA]</scope>
    <source>
        <strain evidence="17">LZ_2023a</strain>
        <tissue evidence="17">Muscle</tissue>
    </source>
</reference>
<evidence type="ECO:0000259" key="16">
    <source>
        <dbReference type="PROSITE" id="PS50261"/>
    </source>
</evidence>
<keyword evidence="9" id="KW-0325">Glycoprotein</keyword>
<evidence type="ECO:0000313" key="18">
    <source>
        <dbReference type="Proteomes" id="UP001487740"/>
    </source>
</evidence>
<dbReference type="AlphaFoldDB" id="A0AAW0V6G0"/>
<feature type="signal peptide" evidence="14">
    <location>
        <begin position="1"/>
        <end position="19"/>
    </location>
</feature>
<name>A0AAW0V6G0_SCYPA</name>
<evidence type="ECO:0000256" key="13">
    <source>
        <dbReference type="SAM" id="Phobius"/>
    </source>
</evidence>
<comment type="similarity">
    <text evidence="2">Belongs to the G-protein coupled receptor 2 family.</text>
</comment>
<dbReference type="InterPro" id="IPR050332">
    <property type="entry name" value="GPCR_2"/>
</dbReference>
<dbReference type="PROSITE" id="PS00649">
    <property type="entry name" value="G_PROTEIN_RECEP_F2_1"/>
    <property type="match status" value="1"/>
</dbReference>
<dbReference type="PANTHER" id="PTHR45620:SF42">
    <property type="entry name" value="G-PROTEIN COUPLED RECEPTOR SEB-2"/>
    <property type="match status" value="1"/>
</dbReference>
<dbReference type="GO" id="GO:0007166">
    <property type="term" value="P:cell surface receptor signaling pathway"/>
    <property type="evidence" value="ECO:0007669"/>
    <property type="project" value="InterPro"/>
</dbReference>
<evidence type="ECO:0000256" key="10">
    <source>
        <dbReference type="ARBA" id="ARBA00023224"/>
    </source>
</evidence>
<feature type="transmembrane region" description="Helical" evidence="13">
    <location>
        <begin position="326"/>
        <end position="346"/>
    </location>
</feature>
<evidence type="ECO:0008006" key="19">
    <source>
        <dbReference type="Google" id="ProtNLM"/>
    </source>
</evidence>
<evidence type="ECO:0000256" key="11">
    <source>
        <dbReference type="SAM" id="Coils"/>
    </source>
</evidence>
<keyword evidence="6" id="KW-0297">G-protein coupled receptor</keyword>